<name>K9DGF3_9FIRM</name>
<sequence length="159" mass="18425">MGRIMYIAMKFMTMYYENIVSIFFRNKRLGFDGLKEHSKGYLYAEALGGTIIIAIFILTITVMIGTAILQWRSAKQAQVIVQVAITAMEEGKYNYQRFGQLGELPLVQEPYKLVRVINSKQVHNMIVKELEVTGYYDNQEILHFSTYIWPGLLPNKEEE</sequence>
<dbReference type="EMBL" id="AHAF01000018">
    <property type="protein sequence ID" value="EKU77892.1"/>
    <property type="molecule type" value="Genomic_DNA"/>
</dbReference>
<feature type="transmembrane region" description="Helical" evidence="1">
    <location>
        <begin position="46"/>
        <end position="69"/>
    </location>
</feature>
<dbReference type="HOGENOM" id="CLU_1659975_0_0_9"/>
<keyword evidence="1" id="KW-0472">Membrane</keyword>
<dbReference type="STRING" id="883156.HMPREF9282_01634"/>
<keyword evidence="3" id="KW-1185">Reference proteome</keyword>
<keyword evidence="1" id="KW-1133">Transmembrane helix</keyword>
<organism evidence="2 3">
    <name type="scientific">Veillonella seminalis ACS-216-V-Col6b</name>
    <dbReference type="NCBI Taxonomy" id="883156"/>
    <lineage>
        <taxon>Bacteria</taxon>
        <taxon>Bacillati</taxon>
        <taxon>Bacillota</taxon>
        <taxon>Negativicutes</taxon>
        <taxon>Veillonellales</taxon>
        <taxon>Veillonellaceae</taxon>
        <taxon>Veillonella</taxon>
    </lineage>
</organism>
<accession>K9DGF3</accession>
<evidence type="ECO:0000313" key="3">
    <source>
        <dbReference type="Proteomes" id="UP000009891"/>
    </source>
</evidence>
<keyword evidence="1" id="KW-0812">Transmembrane</keyword>
<feature type="transmembrane region" description="Helical" evidence="1">
    <location>
        <begin position="7"/>
        <end position="26"/>
    </location>
</feature>
<evidence type="ECO:0000256" key="1">
    <source>
        <dbReference type="SAM" id="Phobius"/>
    </source>
</evidence>
<gene>
    <name evidence="2" type="ORF">HMPREF9282_01634</name>
</gene>
<protein>
    <submittedName>
        <fullName evidence="2">Uncharacterized protein</fullName>
    </submittedName>
</protein>
<dbReference type="AlphaFoldDB" id="K9DGF3"/>
<proteinExistence type="predicted"/>
<dbReference type="Proteomes" id="UP000009891">
    <property type="component" value="Unassembled WGS sequence"/>
</dbReference>
<comment type="caution">
    <text evidence="2">The sequence shown here is derived from an EMBL/GenBank/DDBJ whole genome shotgun (WGS) entry which is preliminary data.</text>
</comment>
<dbReference type="PATRIC" id="fig|883156.3.peg.1593"/>
<evidence type="ECO:0000313" key="2">
    <source>
        <dbReference type="EMBL" id="EKU77892.1"/>
    </source>
</evidence>
<reference evidence="2 3" key="1">
    <citation type="submission" date="2012-09" db="EMBL/GenBank/DDBJ databases">
        <title>The Genome Sequence of Veillonella ratti ACS-216-V-COL6B.</title>
        <authorList>
            <consortium name="The Broad Institute Genome Sequencing Platform"/>
            <person name="Earl A."/>
            <person name="Ward D."/>
            <person name="Feldgarden M."/>
            <person name="Gevers D."/>
            <person name="Saerens B."/>
            <person name="Vaneechoutte M."/>
            <person name="Walker B."/>
            <person name="Young S.K."/>
            <person name="Zeng Q."/>
            <person name="Gargeya S."/>
            <person name="Fitzgerald M."/>
            <person name="Haas B."/>
            <person name="Abouelleil A."/>
            <person name="Alvarado L."/>
            <person name="Arachchi H.M."/>
            <person name="Berlin A."/>
            <person name="Chapman S.B."/>
            <person name="Goldberg J."/>
            <person name="Griggs A."/>
            <person name="Gujja S."/>
            <person name="Hansen M."/>
            <person name="Howarth C."/>
            <person name="Imamovic A."/>
            <person name="Larimer J."/>
            <person name="McCowen C."/>
            <person name="Montmayeur A."/>
            <person name="Murphy C."/>
            <person name="Neiman D."/>
            <person name="Pearson M."/>
            <person name="Priest M."/>
            <person name="Roberts A."/>
            <person name="Saif S."/>
            <person name="Shea T."/>
            <person name="Sisk P."/>
            <person name="Sykes S."/>
            <person name="Wortman J."/>
            <person name="Nusbaum C."/>
            <person name="Birren B."/>
        </authorList>
    </citation>
    <scope>NUCLEOTIDE SEQUENCE [LARGE SCALE GENOMIC DNA]</scope>
    <source>
        <strain evidence="2 3">ACS-216-V-Col6b</strain>
    </source>
</reference>